<dbReference type="InterPro" id="IPR008978">
    <property type="entry name" value="HSP20-like_chaperone"/>
</dbReference>
<dbReference type="Pfam" id="PF00011">
    <property type="entry name" value="HSP20"/>
    <property type="match status" value="1"/>
</dbReference>
<feature type="domain" description="SHSP" evidence="8">
    <location>
        <begin position="1"/>
        <end position="95"/>
    </location>
</feature>
<keyword evidence="3" id="KW-0611">Plant defense</keyword>
<keyword evidence="2" id="KW-1003">Cell membrane</keyword>
<gene>
    <name evidence="9" type="ORF">ZIOFF_072149</name>
</gene>
<comment type="subcellular location">
    <subcellularLocation>
        <location evidence="1">Cell membrane</location>
        <topology evidence="1">Single-pass membrane protein</topology>
    </subcellularLocation>
</comment>
<dbReference type="GO" id="GO:0006952">
    <property type="term" value="P:defense response"/>
    <property type="evidence" value="ECO:0007669"/>
    <property type="project" value="UniProtKB-KW"/>
</dbReference>
<protein>
    <recommendedName>
        <fullName evidence="8">SHSP domain-containing protein</fullName>
    </recommendedName>
</protein>
<feature type="region of interest" description="Disordered" evidence="6">
    <location>
        <begin position="91"/>
        <end position="158"/>
    </location>
</feature>
<name>A0A8J5C2K4_ZINOF</name>
<organism evidence="9 10">
    <name type="scientific">Zingiber officinale</name>
    <name type="common">Ginger</name>
    <name type="synonym">Amomum zingiber</name>
    <dbReference type="NCBI Taxonomy" id="94328"/>
    <lineage>
        <taxon>Eukaryota</taxon>
        <taxon>Viridiplantae</taxon>
        <taxon>Streptophyta</taxon>
        <taxon>Embryophyta</taxon>
        <taxon>Tracheophyta</taxon>
        <taxon>Spermatophyta</taxon>
        <taxon>Magnoliopsida</taxon>
        <taxon>Liliopsida</taxon>
        <taxon>Zingiberales</taxon>
        <taxon>Zingiberaceae</taxon>
        <taxon>Zingiber</taxon>
    </lineage>
</organism>
<dbReference type="GO" id="GO:0034605">
    <property type="term" value="P:cellular response to heat"/>
    <property type="evidence" value="ECO:0007669"/>
    <property type="project" value="TreeGrafter"/>
</dbReference>
<evidence type="ECO:0000313" key="9">
    <source>
        <dbReference type="EMBL" id="KAG6471053.1"/>
    </source>
</evidence>
<dbReference type="PANTHER" id="PTHR43670">
    <property type="entry name" value="HEAT SHOCK PROTEIN 26"/>
    <property type="match status" value="1"/>
</dbReference>
<comment type="caution">
    <text evidence="9">The sequence shown here is derived from an EMBL/GenBank/DDBJ whole genome shotgun (WGS) entry which is preliminary data.</text>
</comment>
<evidence type="ECO:0000259" key="8">
    <source>
        <dbReference type="PROSITE" id="PS01031"/>
    </source>
</evidence>
<keyword evidence="10" id="KW-1185">Reference proteome</keyword>
<sequence length="199" mass="21882">MAYQLYKNLMLGVAGFKKEQLKVEIDTQGNICASGERPLDTDGKQWRRFSTNLQIPANCDINSVHAKFENDTLHIFFPKLVPAVIEAAPKPTTTDKRSATATGVYATGKENKADKTNSQKKKAPSAPSESLKPSYDKAEFESLKPTNGRSEGVAHGAGGREVELTPVRKKLLMNVAVATLVFLGLGFYLKYKFTKAETR</sequence>
<dbReference type="EMBL" id="JACMSC010000021">
    <property type="protein sequence ID" value="KAG6471053.1"/>
    <property type="molecule type" value="Genomic_DNA"/>
</dbReference>
<evidence type="ECO:0000256" key="7">
    <source>
        <dbReference type="SAM" id="Phobius"/>
    </source>
</evidence>
<dbReference type="InterPro" id="IPR002068">
    <property type="entry name" value="A-crystallin/Hsp20_dom"/>
</dbReference>
<dbReference type="Gene3D" id="2.60.40.790">
    <property type="match status" value="1"/>
</dbReference>
<dbReference type="PROSITE" id="PS01031">
    <property type="entry name" value="SHSP"/>
    <property type="match status" value="1"/>
</dbReference>
<dbReference type="PANTHER" id="PTHR43670:SF114">
    <property type="entry name" value="OS05G0592000 PROTEIN"/>
    <property type="match status" value="1"/>
</dbReference>
<evidence type="ECO:0000256" key="6">
    <source>
        <dbReference type="SAM" id="MobiDB-lite"/>
    </source>
</evidence>
<dbReference type="GO" id="GO:0005886">
    <property type="term" value="C:plasma membrane"/>
    <property type="evidence" value="ECO:0007669"/>
    <property type="project" value="UniProtKB-SubCell"/>
</dbReference>
<evidence type="ECO:0000256" key="5">
    <source>
        <dbReference type="RuleBase" id="RU003616"/>
    </source>
</evidence>
<keyword evidence="7" id="KW-1133">Transmembrane helix</keyword>
<dbReference type="Proteomes" id="UP000734854">
    <property type="component" value="Unassembled WGS sequence"/>
</dbReference>
<evidence type="ECO:0000256" key="1">
    <source>
        <dbReference type="ARBA" id="ARBA00004162"/>
    </source>
</evidence>
<evidence type="ECO:0000256" key="4">
    <source>
        <dbReference type="PROSITE-ProRule" id="PRU00285"/>
    </source>
</evidence>
<evidence type="ECO:0000256" key="3">
    <source>
        <dbReference type="ARBA" id="ARBA00022821"/>
    </source>
</evidence>
<proteinExistence type="inferred from homology"/>
<evidence type="ECO:0000256" key="2">
    <source>
        <dbReference type="ARBA" id="ARBA00022475"/>
    </source>
</evidence>
<dbReference type="AlphaFoldDB" id="A0A8J5C2K4"/>
<dbReference type="CDD" id="cd06464">
    <property type="entry name" value="ACD_sHsps-like"/>
    <property type="match status" value="1"/>
</dbReference>
<keyword evidence="7" id="KW-0472">Membrane</keyword>
<comment type="similarity">
    <text evidence="4 5">Belongs to the small heat shock protein (HSP20) family.</text>
</comment>
<accession>A0A8J5C2K4</accession>
<evidence type="ECO:0000313" key="10">
    <source>
        <dbReference type="Proteomes" id="UP000734854"/>
    </source>
</evidence>
<reference evidence="9 10" key="1">
    <citation type="submission" date="2020-08" db="EMBL/GenBank/DDBJ databases">
        <title>Plant Genome Project.</title>
        <authorList>
            <person name="Zhang R.-G."/>
        </authorList>
    </citation>
    <scope>NUCLEOTIDE SEQUENCE [LARGE SCALE GENOMIC DNA]</scope>
    <source>
        <tissue evidence="9">Rhizome</tissue>
    </source>
</reference>
<dbReference type="SUPFAM" id="SSF49764">
    <property type="entry name" value="HSP20-like chaperones"/>
    <property type="match status" value="1"/>
</dbReference>
<keyword evidence="7" id="KW-0812">Transmembrane</keyword>
<feature type="transmembrane region" description="Helical" evidence="7">
    <location>
        <begin position="171"/>
        <end position="189"/>
    </location>
</feature>